<organism evidence="2 3">
    <name type="scientific">Aeromonas phage phiA8-29</name>
    <dbReference type="NCBI Taxonomy" id="1978922"/>
    <lineage>
        <taxon>Viruses</taxon>
        <taxon>Duplodnaviria</taxon>
        <taxon>Heunggongvirae</taxon>
        <taxon>Uroviricota</taxon>
        <taxon>Caudoviricetes</taxon>
        <taxon>Pantevenvirales</taxon>
        <taxon>Ackermannviridae</taxon>
        <taxon>Tedavirus</taxon>
        <taxon>Tedavirus A829</taxon>
    </lineage>
</organism>
<dbReference type="Proteomes" id="UP000221506">
    <property type="component" value="Segment"/>
</dbReference>
<feature type="region of interest" description="Disordered" evidence="1">
    <location>
        <begin position="75"/>
        <end position="131"/>
    </location>
</feature>
<evidence type="ECO:0000313" key="2">
    <source>
        <dbReference type="EMBL" id="ARK07930.1"/>
    </source>
</evidence>
<reference evidence="2 3" key="1">
    <citation type="submission" date="2017-04" db="EMBL/GenBank/DDBJ databases">
        <title>Complete genome sequence and characterization of temperature-dependent bacteriophage phiA8-29 infecting Aeromonas.</title>
        <authorList>
            <person name="He Y."/>
            <person name="Yang H."/>
        </authorList>
    </citation>
    <scope>NUCLEOTIDE SEQUENCE [LARGE SCALE GENOMIC DNA]</scope>
</reference>
<proteinExistence type="predicted"/>
<gene>
    <name evidence="2" type="ORF">phiA829_110</name>
</gene>
<evidence type="ECO:0000313" key="3">
    <source>
        <dbReference type="Proteomes" id="UP000221506"/>
    </source>
</evidence>
<name>A0A1W6DY50_9CAUD</name>
<protein>
    <submittedName>
        <fullName evidence="2">Uncharacterized protein</fullName>
    </submittedName>
</protein>
<sequence length="146" mass="16478">MKDLVLTHTSGCKFVYTEFGDHAVISDLFRTFQSEVPESIQMSLPSFRKLLKDFGVVKGWTASVTNQATVNAQEAIRKATRKDEERSQRKRDKKAKRMAERSLKNGSRSFMRSQAPKKEDQPAPFRPKINPLFAAMLGSGLSGRGR</sequence>
<keyword evidence="3" id="KW-1185">Reference proteome</keyword>
<feature type="compositionally biased region" description="Basic and acidic residues" evidence="1">
    <location>
        <begin position="75"/>
        <end position="87"/>
    </location>
</feature>
<accession>A0A1W6DY50</accession>
<evidence type="ECO:0000256" key="1">
    <source>
        <dbReference type="SAM" id="MobiDB-lite"/>
    </source>
</evidence>
<dbReference type="EMBL" id="KY914485">
    <property type="protein sequence ID" value="ARK07930.1"/>
    <property type="molecule type" value="Genomic_DNA"/>
</dbReference>